<dbReference type="NCBIfam" id="NF005559">
    <property type="entry name" value="PRK07231.1"/>
    <property type="match status" value="1"/>
</dbReference>
<dbReference type="CDD" id="cd05233">
    <property type="entry name" value="SDR_c"/>
    <property type="match status" value="1"/>
</dbReference>
<reference evidence="4 5" key="1">
    <citation type="submission" date="2020-08" db="EMBL/GenBank/DDBJ databases">
        <title>Genomic Encyclopedia of Type Strains, Phase IV (KMG-IV): sequencing the most valuable type-strain genomes for metagenomic binning, comparative biology and taxonomic classification.</title>
        <authorList>
            <person name="Goeker M."/>
        </authorList>
    </citation>
    <scope>NUCLEOTIDE SEQUENCE [LARGE SCALE GENOMIC DNA]</scope>
    <source>
        <strain evidence="4 5">DSM 15743</strain>
    </source>
</reference>
<dbReference type="PRINTS" id="PR00080">
    <property type="entry name" value="SDRFAMILY"/>
</dbReference>
<sequence>MEQKKVAVITGASGGIGSAICERLKADGFTIVAIDRVSPAQQDADFDGVTVDIADTQALAKAAEDIVARHGAIDVWVNNAGFLERREALDISEAEWNRTLAVNLTATFFGAQYAARSMRASGRGGAIVNLSSYAGLKARPNCAAYAAAKAAVAHLTSCLAVEWGQYGIRVNAIAPGYIETAMSAWMHQDPVQRTQLLGRTPLARLGEPMEIADAVSFLVGKDSSYITGHVLSVDGGIVRA</sequence>
<evidence type="ECO:0000313" key="4">
    <source>
        <dbReference type="EMBL" id="MBB4038817.1"/>
    </source>
</evidence>
<dbReference type="PANTHER" id="PTHR42760">
    <property type="entry name" value="SHORT-CHAIN DEHYDROGENASES/REDUCTASES FAMILY MEMBER"/>
    <property type="match status" value="1"/>
</dbReference>
<dbReference type="PRINTS" id="PR00081">
    <property type="entry name" value="GDHRDH"/>
</dbReference>
<protein>
    <submittedName>
        <fullName evidence="4">NAD(P)-dependent dehydrogenase (Short-subunit alcohol dehydrogenase family)</fullName>
    </submittedName>
</protein>
<accession>A0A7W6ICA0</accession>
<organism evidence="4 5">
    <name type="scientific">Microvirga flocculans</name>
    <dbReference type="NCBI Taxonomy" id="217168"/>
    <lineage>
        <taxon>Bacteria</taxon>
        <taxon>Pseudomonadati</taxon>
        <taxon>Pseudomonadota</taxon>
        <taxon>Alphaproteobacteria</taxon>
        <taxon>Hyphomicrobiales</taxon>
        <taxon>Methylobacteriaceae</taxon>
        <taxon>Microvirga</taxon>
    </lineage>
</organism>
<evidence type="ECO:0000256" key="2">
    <source>
        <dbReference type="ARBA" id="ARBA00023002"/>
    </source>
</evidence>
<comment type="similarity">
    <text evidence="1">Belongs to the short-chain dehydrogenases/reductases (SDR) family.</text>
</comment>
<name>A0A7W6ICA0_9HYPH</name>
<dbReference type="InterPro" id="IPR002347">
    <property type="entry name" value="SDR_fam"/>
</dbReference>
<dbReference type="RefSeq" id="WP_027314419.1">
    <property type="nucleotide sequence ID" value="NZ_JACIDC010000001.1"/>
</dbReference>
<keyword evidence="2" id="KW-0560">Oxidoreductase</keyword>
<dbReference type="SUPFAM" id="SSF51735">
    <property type="entry name" value="NAD(P)-binding Rossmann-fold domains"/>
    <property type="match status" value="1"/>
</dbReference>
<dbReference type="Gene3D" id="3.40.50.720">
    <property type="entry name" value="NAD(P)-binding Rossmann-like Domain"/>
    <property type="match status" value="1"/>
</dbReference>
<evidence type="ECO:0000313" key="5">
    <source>
        <dbReference type="Proteomes" id="UP000519439"/>
    </source>
</evidence>
<dbReference type="InterPro" id="IPR036291">
    <property type="entry name" value="NAD(P)-bd_dom_sf"/>
</dbReference>
<comment type="caution">
    <text evidence="4">The sequence shown here is derived from an EMBL/GenBank/DDBJ whole genome shotgun (WGS) entry which is preliminary data.</text>
</comment>
<dbReference type="PROSITE" id="PS00061">
    <property type="entry name" value="ADH_SHORT"/>
    <property type="match status" value="1"/>
</dbReference>
<dbReference type="FunFam" id="3.40.50.720:FF:000084">
    <property type="entry name" value="Short-chain dehydrogenase reductase"/>
    <property type="match status" value="1"/>
</dbReference>
<gene>
    <name evidence="4" type="ORF">GGR34_000446</name>
</gene>
<feature type="domain" description="Ketoreductase" evidence="3">
    <location>
        <begin position="5"/>
        <end position="176"/>
    </location>
</feature>
<dbReference type="EMBL" id="JACIDC010000001">
    <property type="protein sequence ID" value="MBB4038817.1"/>
    <property type="molecule type" value="Genomic_DNA"/>
</dbReference>
<dbReference type="InterPro" id="IPR057326">
    <property type="entry name" value="KR_dom"/>
</dbReference>
<dbReference type="InterPro" id="IPR020904">
    <property type="entry name" value="Sc_DH/Rdtase_CS"/>
</dbReference>
<dbReference type="Pfam" id="PF13561">
    <property type="entry name" value="adh_short_C2"/>
    <property type="match status" value="1"/>
</dbReference>
<proteinExistence type="inferred from homology"/>
<keyword evidence="5" id="KW-1185">Reference proteome</keyword>
<dbReference type="PANTHER" id="PTHR42760:SF115">
    <property type="entry name" value="3-OXOACYL-[ACYL-CARRIER-PROTEIN] REDUCTASE FABG"/>
    <property type="match status" value="1"/>
</dbReference>
<dbReference type="SMART" id="SM00822">
    <property type="entry name" value="PKS_KR"/>
    <property type="match status" value="1"/>
</dbReference>
<dbReference type="Proteomes" id="UP000519439">
    <property type="component" value="Unassembled WGS sequence"/>
</dbReference>
<evidence type="ECO:0000259" key="3">
    <source>
        <dbReference type="SMART" id="SM00822"/>
    </source>
</evidence>
<evidence type="ECO:0000256" key="1">
    <source>
        <dbReference type="ARBA" id="ARBA00006484"/>
    </source>
</evidence>
<dbReference type="AlphaFoldDB" id="A0A7W6ICA0"/>
<dbReference type="GO" id="GO:0016616">
    <property type="term" value="F:oxidoreductase activity, acting on the CH-OH group of donors, NAD or NADP as acceptor"/>
    <property type="evidence" value="ECO:0007669"/>
    <property type="project" value="TreeGrafter"/>
</dbReference>